<evidence type="ECO:0000313" key="2">
    <source>
        <dbReference type="Proteomes" id="UP000315471"/>
    </source>
</evidence>
<dbReference type="RefSeq" id="WP_146602866.1">
    <property type="nucleotide sequence ID" value="NZ_SJPY01000019.1"/>
</dbReference>
<accession>A0A5C6DCL5</accession>
<sequence length="141" mass="16183">MHEMEPIERQVMHMLLTGDHPTLEALRQQFAHCVVVEREFTGLGFFTKFEVQDCIPQLEPRRRIVIGDVCADVEGLDYGCGFILFVDDGLIETLECHLWGDDAFPDNPLYNRLYYTHQTNPPAVMETEKRDIDALNATLGK</sequence>
<dbReference type="EMBL" id="SJPY01000019">
    <property type="protein sequence ID" value="TWU32669.1"/>
    <property type="molecule type" value="Genomic_DNA"/>
</dbReference>
<proteinExistence type="predicted"/>
<dbReference type="Proteomes" id="UP000315471">
    <property type="component" value="Unassembled WGS sequence"/>
</dbReference>
<protein>
    <submittedName>
        <fullName evidence="1">Uncharacterized protein</fullName>
    </submittedName>
</protein>
<comment type="caution">
    <text evidence="1">The sequence shown here is derived from an EMBL/GenBank/DDBJ whole genome shotgun (WGS) entry which is preliminary data.</text>
</comment>
<dbReference type="AlphaFoldDB" id="A0A5C6DCL5"/>
<organism evidence="1 2">
    <name type="scientific">Novipirellula aureliae</name>
    <dbReference type="NCBI Taxonomy" id="2527966"/>
    <lineage>
        <taxon>Bacteria</taxon>
        <taxon>Pseudomonadati</taxon>
        <taxon>Planctomycetota</taxon>
        <taxon>Planctomycetia</taxon>
        <taxon>Pirellulales</taxon>
        <taxon>Pirellulaceae</taxon>
        <taxon>Novipirellula</taxon>
    </lineage>
</organism>
<gene>
    <name evidence="1" type="ORF">Q31b_58270</name>
</gene>
<evidence type="ECO:0000313" key="1">
    <source>
        <dbReference type="EMBL" id="TWU32669.1"/>
    </source>
</evidence>
<reference evidence="1 2" key="1">
    <citation type="submission" date="2019-02" db="EMBL/GenBank/DDBJ databases">
        <title>Deep-cultivation of Planctomycetes and their phenomic and genomic characterization uncovers novel biology.</title>
        <authorList>
            <person name="Wiegand S."/>
            <person name="Jogler M."/>
            <person name="Boedeker C."/>
            <person name="Pinto D."/>
            <person name="Vollmers J."/>
            <person name="Rivas-Marin E."/>
            <person name="Kohn T."/>
            <person name="Peeters S.H."/>
            <person name="Heuer A."/>
            <person name="Rast P."/>
            <person name="Oberbeckmann S."/>
            <person name="Bunk B."/>
            <person name="Jeske O."/>
            <person name="Meyerdierks A."/>
            <person name="Storesund J.E."/>
            <person name="Kallscheuer N."/>
            <person name="Luecker S."/>
            <person name="Lage O.M."/>
            <person name="Pohl T."/>
            <person name="Merkel B.J."/>
            <person name="Hornburger P."/>
            <person name="Mueller R.-W."/>
            <person name="Bruemmer F."/>
            <person name="Labrenz M."/>
            <person name="Spormann A.M."/>
            <person name="Op Den Camp H."/>
            <person name="Overmann J."/>
            <person name="Amann R."/>
            <person name="Jetten M.S.M."/>
            <person name="Mascher T."/>
            <person name="Medema M.H."/>
            <person name="Devos D.P."/>
            <person name="Kaster A.-K."/>
            <person name="Ovreas L."/>
            <person name="Rohde M."/>
            <person name="Galperin M.Y."/>
            <person name="Jogler C."/>
        </authorList>
    </citation>
    <scope>NUCLEOTIDE SEQUENCE [LARGE SCALE GENOMIC DNA]</scope>
    <source>
        <strain evidence="1 2">Q31b</strain>
    </source>
</reference>
<dbReference type="OrthoDB" id="767591at2"/>
<keyword evidence="2" id="KW-1185">Reference proteome</keyword>
<name>A0A5C6DCL5_9BACT</name>